<feature type="region of interest" description="Disordered" evidence="1">
    <location>
        <begin position="337"/>
        <end position="403"/>
    </location>
</feature>
<evidence type="ECO:0000313" key="3">
    <source>
        <dbReference type="EMBL" id="KAL1297384.1"/>
    </source>
</evidence>
<dbReference type="SUPFAM" id="SSF54373">
    <property type="entry name" value="FAD-linked reductases, C-terminal domain"/>
    <property type="match status" value="1"/>
</dbReference>
<dbReference type="Proteomes" id="UP001562354">
    <property type="component" value="Unassembled WGS sequence"/>
</dbReference>
<dbReference type="EMBL" id="JBFMKM010000016">
    <property type="protein sequence ID" value="KAL1297384.1"/>
    <property type="molecule type" value="Genomic_DNA"/>
</dbReference>
<dbReference type="InterPro" id="IPR002937">
    <property type="entry name" value="Amino_oxidase"/>
</dbReference>
<dbReference type="GeneID" id="95978622"/>
<feature type="domain" description="Amine oxidase" evidence="2">
    <location>
        <begin position="47"/>
        <end position="370"/>
    </location>
</feature>
<feature type="compositionally biased region" description="Low complexity" evidence="1">
    <location>
        <begin position="355"/>
        <end position="370"/>
    </location>
</feature>
<feature type="domain" description="Amine oxidase" evidence="2">
    <location>
        <begin position="470"/>
        <end position="570"/>
    </location>
</feature>
<sequence length="580" mass="62980">MWGKNMAIPNGLSSSDQDSDTQSRDMLRNAVAKGTRKLHVGIVGAGFAGLRCADVLLSRGHKVTIFEAKGRVGGRVGQSKHLGHAVDLGPNWIHGTKSNPMLKLAKETNTTLHDWDERQQIYSPDGQLLSTEEAGEYGALIWDDGLIASAFKYSRSQSETIDPNTSLLDYFKSEVKGLFTDLPAAEAEKKRQTLLHVCEFWGSYVGSPVFKQSLKYFWLEECIEGENPFVAGTYEKILEHVARPALEGAEVRYESVVTEVHGADEQSGNMPRITVKGGQTEAFDEVVVTTPLGWLKRNMQVFKPALTPEMVNAIESLGYGSLDKVYVTFPEAFWESDTTPETQFPNGSKLSQPISNTTSSSSSSSSSSSNGALDPKHTTPNVTATTQPLHQSPNSDASTTPSTKYPGFTTWLSPTYNPHNAHNWQAEAMNLAALPPSCAHPTFLFYLYGPCASHIGSLISSSSSPAAADSALLEYFEPYFSRLPNYDPASPACKPSAVLATNWVSDEFAGYGSYCNFQVGLENGDGCIETLRRGLPERGVWFAGEHTAPFVALGTSTGAWWSGDGVAERICGGEEGRGRE</sequence>
<feature type="compositionally biased region" description="Polar residues" evidence="1">
    <location>
        <begin position="378"/>
        <end position="403"/>
    </location>
</feature>
<dbReference type="PANTHER" id="PTHR10742">
    <property type="entry name" value="FLAVIN MONOAMINE OXIDASE"/>
    <property type="match status" value="1"/>
</dbReference>
<comment type="caution">
    <text evidence="3">The sequence shown here is derived from an EMBL/GenBank/DDBJ whole genome shotgun (WGS) entry which is preliminary data.</text>
</comment>
<dbReference type="Pfam" id="PF01593">
    <property type="entry name" value="Amino_oxidase"/>
    <property type="match status" value="2"/>
</dbReference>
<dbReference type="Gene3D" id="3.90.660.10">
    <property type="match status" value="1"/>
</dbReference>
<dbReference type="Gene3D" id="3.50.50.60">
    <property type="entry name" value="FAD/NAD(P)-binding domain"/>
    <property type="match status" value="1"/>
</dbReference>
<dbReference type="InterPro" id="IPR036188">
    <property type="entry name" value="FAD/NAD-bd_sf"/>
</dbReference>
<dbReference type="PRINTS" id="PR00419">
    <property type="entry name" value="ADXRDTASE"/>
</dbReference>
<organism evidence="3 4">
    <name type="scientific">Neodothiora populina</name>
    <dbReference type="NCBI Taxonomy" id="2781224"/>
    <lineage>
        <taxon>Eukaryota</taxon>
        <taxon>Fungi</taxon>
        <taxon>Dikarya</taxon>
        <taxon>Ascomycota</taxon>
        <taxon>Pezizomycotina</taxon>
        <taxon>Dothideomycetes</taxon>
        <taxon>Dothideomycetidae</taxon>
        <taxon>Dothideales</taxon>
        <taxon>Dothioraceae</taxon>
        <taxon>Neodothiora</taxon>
    </lineage>
</organism>
<reference evidence="3 4" key="1">
    <citation type="submission" date="2024-07" db="EMBL/GenBank/DDBJ databases">
        <title>Draft sequence of the Neodothiora populina.</title>
        <authorList>
            <person name="Drown D.D."/>
            <person name="Schuette U.S."/>
            <person name="Buechlein A.B."/>
            <person name="Rusch D.R."/>
            <person name="Winton L.W."/>
            <person name="Adams G.A."/>
        </authorList>
    </citation>
    <scope>NUCLEOTIDE SEQUENCE [LARGE SCALE GENOMIC DNA]</scope>
    <source>
        <strain evidence="3 4">CPC 39397</strain>
    </source>
</reference>
<dbReference type="RefSeq" id="XP_069197066.1">
    <property type="nucleotide sequence ID" value="XM_069344634.1"/>
</dbReference>
<dbReference type="InterPro" id="IPR050281">
    <property type="entry name" value="Flavin_monoamine_oxidase"/>
</dbReference>
<gene>
    <name evidence="3" type="ORF">AAFC00_004922</name>
</gene>
<feature type="region of interest" description="Disordered" evidence="1">
    <location>
        <begin position="1"/>
        <end position="24"/>
    </location>
</feature>
<proteinExistence type="predicted"/>
<name>A0ABR3P505_9PEZI</name>
<evidence type="ECO:0000259" key="2">
    <source>
        <dbReference type="Pfam" id="PF01593"/>
    </source>
</evidence>
<keyword evidence="4" id="KW-1185">Reference proteome</keyword>
<dbReference type="PANTHER" id="PTHR10742:SF414">
    <property type="entry name" value="CONTAINING AMINE OXIDASE, PUTATIVE (AFU_ORTHOLOGUE AFUA_3G12150)-RELATED"/>
    <property type="match status" value="1"/>
</dbReference>
<evidence type="ECO:0000313" key="4">
    <source>
        <dbReference type="Proteomes" id="UP001562354"/>
    </source>
</evidence>
<dbReference type="SUPFAM" id="SSF51905">
    <property type="entry name" value="FAD/NAD(P)-binding domain"/>
    <property type="match status" value="1"/>
</dbReference>
<evidence type="ECO:0000256" key="1">
    <source>
        <dbReference type="SAM" id="MobiDB-lite"/>
    </source>
</evidence>
<accession>A0ABR3P505</accession>
<feature type="compositionally biased region" description="Polar residues" evidence="1">
    <location>
        <begin position="337"/>
        <end position="354"/>
    </location>
</feature>
<protein>
    <recommendedName>
        <fullName evidence="2">Amine oxidase domain-containing protein</fullName>
    </recommendedName>
</protein>